<feature type="transmembrane region" description="Helical" evidence="2">
    <location>
        <begin position="34"/>
        <end position="53"/>
    </location>
</feature>
<dbReference type="EMBL" id="CP000249">
    <property type="protein sequence ID" value="ABD10964.1"/>
    <property type="molecule type" value="Genomic_DNA"/>
</dbReference>
<sequence length="81" mass="8378">MRGSGAATGCPVAAPRSGDASVEGVRNRPHTMTIPRNLALGLLTLVLPAMGLLRINGVKKTKEATGYVAGDRDRALPLRAA</sequence>
<keyword evidence="2" id="KW-0812">Transmembrane</keyword>
<feature type="region of interest" description="Disordered" evidence="1">
    <location>
        <begin position="1"/>
        <end position="25"/>
    </location>
</feature>
<evidence type="ECO:0000313" key="4">
    <source>
        <dbReference type="Proteomes" id="UP000001937"/>
    </source>
</evidence>
<keyword evidence="4" id="KW-1185">Reference proteome</keyword>
<name>Q2JCM8_FRACC</name>
<gene>
    <name evidence="3" type="ordered locus">Francci3_1588</name>
</gene>
<reference evidence="3 4" key="1">
    <citation type="journal article" date="2007" name="Genome Res.">
        <title>Genome characteristics of facultatively symbiotic Frankia sp. strains reflect host range and host plant biogeography.</title>
        <authorList>
            <person name="Normand P."/>
            <person name="Lapierre P."/>
            <person name="Tisa L.S."/>
            <person name="Gogarten J.P."/>
            <person name="Alloisio N."/>
            <person name="Bagnarol E."/>
            <person name="Bassi C.A."/>
            <person name="Berry A.M."/>
            <person name="Bickhart D.M."/>
            <person name="Choisne N."/>
            <person name="Couloux A."/>
            <person name="Cournoyer B."/>
            <person name="Cruveiller S."/>
            <person name="Daubin V."/>
            <person name="Demange N."/>
            <person name="Francino M.P."/>
            <person name="Goltsman E."/>
            <person name="Huang Y."/>
            <person name="Kopp O.R."/>
            <person name="Labarre L."/>
            <person name="Lapidus A."/>
            <person name="Lavire C."/>
            <person name="Marechal J."/>
            <person name="Martinez M."/>
            <person name="Mastronunzio J.E."/>
            <person name="Mullin B.C."/>
            <person name="Niemann J."/>
            <person name="Pujic P."/>
            <person name="Rawnsley T."/>
            <person name="Rouy Z."/>
            <person name="Schenowitz C."/>
            <person name="Sellstedt A."/>
            <person name="Tavares F."/>
            <person name="Tomkins J.P."/>
            <person name="Vallenet D."/>
            <person name="Valverde C."/>
            <person name="Wall L.G."/>
            <person name="Wang Y."/>
            <person name="Medigue C."/>
            <person name="Benson D.R."/>
        </authorList>
    </citation>
    <scope>NUCLEOTIDE SEQUENCE [LARGE SCALE GENOMIC DNA]</scope>
    <source>
        <strain evidence="4">DSM 45818 / CECT 9043 / CcI3</strain>
    </source>
</reference>
<evidence type="ECO:0000256" key="1">
    <source>
        <dbReference type="SAM" id="MobiDB-lite"/>
    </source>
</evidence>
<dbReference type="AlphaFoldDB" id="Q2JCM8"/>
<dbReference type="STRING" id="106370.Francci3_1588"/>
<dbReference type="Proteomes" id="UP000001937">
    <property type="component" value="Chromosome"/>
</dbReference>
<dbReference type="KEGG" id="fra:Francci3_1588"/>
<evidence type="ECO:0000313" key="3">
    <source>
        <dbReference type="EMBL" id="ABD10964.1"/>
    </source>
</evidence>
<protein>
    <submittedName>
        <fullName evidence="3">Uncharacterized protein</fullName>
    </submittedName>
</protein>
<accession>Q2JCM8</accession>
<evidence type="ECO:0000256" key="2">
    <source>
        <dbReference type="SAM" id="Phobius"/>
    </source>
</evidence>
<dbReference type="HOGENOM" id="CLU_2568884_0_0_11"/>
<keyword evidence="2" id="KW-1133">Transmembrane helix</keyword>
<proteinExistence type="predicted"/>
<keyword evidence="2" id="KW-0472">Membrane</keyword>
<organism evidence="3 4">
    <name type="scientific">Frankia casuarinae (strain DSM 45818 / CECT 9043 / HFP020203 / CcI3)</name>
    <dbReference type="NCBI Taxonomy" id="106370"/>
    <lineage>
        <taxon>Bacteria</taxon>
        <taxon>Bacillati</taxon>
        <taxon>Actinomycetota</taxon>
        <taxon>Actinomycetes</taxon>
        <taxon>Frankiales</taxon>
        <taxon>Frankiaceae</taxon>
        <taxon>Frankia</taxon>
    </lineage>
</organism>